<proteinExistence type="predicted"/>
<dbReference type="Gene3D" id="3.40.50.150">
    <property type="entry name" value="Vaccinia Virus protein VP39"/>
    <property type="match status" value="1"/>
</dbReference>
<dbReference type="OMA" id="ASATVWE"/>
<organism evidence="3">
    <name type="scientific">Petromyzon marinus</name>
    <name type="common">Sea lamprey</name>
    <dbReference type="NCBI Taxonomy" id="7757"/>
    <lineage>
        <taxon>Eukaryota</taxon>
        <taxon>Metazoa</taxon>
        <taxon>Chordata</taxon>
        <taxon>Craniata</taxon>
        <taxon>Vertebrata</taxon>
        <taxon>Cyclostomata</taxon>
        <taxon>Hyperoartia</taxon>
        <taxon>Petromyzontiformes</taxon>
        <taxon>Petromyzontidae</taxon>
        <taxon>Petromyzon</taxon>
    </lineage>
</organism>
<reference evidence="3" key="2">
    <citation type="submission" date="2025-09" db="UniProtKB">
        <authorList>
            <consortium name="Ensembl"/>
        </authorList>
    </citation>
    <scope>IDENTIFICATION</scope>
</reference>
<dbReference type="GO" id="GO:0031515">
    <property type="term" value="C:tRNA (m1A) methyltransferase complex"/>
    <property type="evidence" value="ECO:0007669"/>
    <property type="project" value="InterPro"/>
</dbReference>
<dbReference type="GO" id="GO:0160107">
    <property type="term" value="F:tRNA (adenine(58)-N1)-methyltransferase activity"/>
    <property type="evidence" value="ECO:0007669"/>
    <property type="project" value="UniProtKB-EC"/>
</dbReference>
<dbReference type="InterPro" id="IPR014816">
    <property type="entry name" value="tRNA_MeTrfase_Gcd14"/>
</dbReference>
<evidence type="ECO:0000256" key="1">
    <source>
        <dbReference type="ARBA" id="ARBA00012796"/>
    </source>
</evidence>
<dbReference type="PROSITE" id="PS51620">
    <property type="entry name" value="SAM_TRM61"/>
    <property type="match status" value="1"/>
</dbReference>
<reference evidence="3" key="1">
    <citation type="submission" date="2025-08" db="UniProtKB">
        <authorList>
            <consortium name="Ensembl"/>
        </authorList>
    </citation>
    <scope>IDENTIFICATION</scope>
</reference>
<accession>S4RCL0</accession>
<dbReference type="PANTHER" id="PTHR12133:SF1">
    <property type="entry name" value="TRNA (ADENINE(58)-N(1))-METHYLTRANSFERASE, MITOCHONDRIAL"/>
    <property type="match status" value="1"/>
</dbReference>
<sequence>HTMWGSLQHSDLVGRMPGVAVKASEGALFVVRRPSLYEFTLFMSRTATIAYPKKIGVIMRTKIVKVGDPVQCGGVASARFGIVASATVWEPGHVVSCDVREDHLHVAQRNVASWRSAWEQARGVDSWPRNISFLKADVLRDTHLTHQYTYDAVVLDMLNVHLAVSCVLPALKPGGVIMIYVA</sequence>
<protein>
    <recommendedName>
        <fullName evidence="1">tRNA (adenine(58)-N(1))-methyltransferase</fullName>
        <ecNumber evidence="1">2.1.1.220</ecNumber>
    </recommendedName>
</protein>
<dbReference type="Gene3D" id="3.10.330.20">
    <property type="match status" value="1"/>
</dbReference>
<dbReference type="STRING" id="7757.ENSPMAP00000002942"/>
<dbReference type="GO" id="GO:0005739">
    <property type="term" value="C:mitochondrion"/>
    <property type="evidence" value="ECO:0007669"/>
    <property type="project" value="TreeGrafter"/>
</dbReference>
<dbReference type="Ensembl" id="ENSPMAT00000002956.1">
    <property type="protein sequence ID" value="ENSPMAP00000002942.1"/>
    <property type="gene ID" value="ENSPMAG00000002703.1"/>
</dbReference>
<evidence type="ECO:0000256" key="2">
    <source>
        <dbReference type="ARBA" id="ARBA00048481"/>
    </source>
</evidence>
<dbReference type="EC" id="2.1.1.220" evidence="1"/>
<dbReference type="CDD" id="cd02440">
    <property type="entry name" value="AdoMet_MTases"/>
    <property type="match status" value="1"/>
</dbReference>
<dbReference type="GeneTree" id="ENSGT00940000154239"/>
<evidence type="ECO:0000313" key="3">
    <source>
        <dbReference type="Ensembl" id="ENSPMAP00000002942.1"/>
    </source>
</evidence>
<dbReference type="InterPro" id="IPR029063">
    <property type="entry name" value="SAM-dependent_MTases_sf"/>
</dbReference>
<name>S4RCL0_PETMA</name>
<dbReference type="PANTHER" id="PTHR12133">
    <property type="entry name" value="TRNA (ADENINE(58)-N(1))-METHYLTRANSFERASE"/>
    <property type="match status" value="1"/>
</dbReference>
<dbReference type="HOGENOM" id="CLU_1492452_0_0_1"/>
<comment type="catalytic activity">
    <reaction evidence="2">
        <text>an adenosine in mRNA + S-adenosyl-L-methionine = an N(1)-methyladenosine in mRNA + S-adenosyl-L-homocysteine + H(+)</text>
        <dbReference type="Rhea" id="RHEA:55392"/>
        <dbReference type="Rhea" id="RHEA-COMP:12414"/>
        <dbReference type="Rhea" id="RHEA-COMP:12415"/>
        <dbReference type="ChEBI" id="CHEBI:15378"/>
        <dbReference type="ChEBI" id="CHEBI:57856"/>
        <dbReference type="ChEBI" id="CHEBI:59789"/>
        <dbReference type="ChEBI" id="CHEBI:74411"/>
        <dbReference type="ChEBI" id="CHEBI:74491"/>
    </reaction>
</comment>
<dbReference type="AlphaFoldDB" id="S4RCL0"/>
<dbReference type="SUPFAM" id="SSF53335">
    <property type="entry name" value="S-adenosyl-L-methionine-dependent methyltransferases"/>
    <property type="match status" value="1"/>
</dbReference>
<dbReference type="GO" id="GO:0030488">
    <property type="term" value="P:tRNA methylation"/>
    <property type="evidence" value="ECO:0007669"/>
    <property type="project" value="InterPro"/>
</dbReference>